<sequence length="382" mass="44474">MEQKKGIIILMGVKFSFSIVQSSRALYIFKELKEQFPDTYIIMRKNEEEKIELENLIQIKPIIPISKRFQLLKGMVVTLQITLLSLWHIVSKRVDYVIVRGYDTILLYPFLKILNIKIYTDYHGKYKNELDQQNRHLRALFVGHIERLSLYLADRIIVVSGGVITQIQEYEHKCIYLPNGIDIHTINGNDQACSIKLPGNKKIIGFIGNWEQFMKIEDVCECLKYANNCIGVIIGMGYKADHIMNKYSDTENIIFTGRLQREDVYALLHKFDICILPYDKDDKHSLYPDYFSSRKAKEYIAAGKPIVVSDVEGRESWLIENQNCLLYESGNPKDLAEKIDILLNNEELYDKMCTNNRDLSKNFMWDTIIYQSGLIDDIRGNI</sequence>
<organism evidence="3 4">
    <name type="scientific">Methanococcoides alaskense</name>
    <dbReference type="NCBI Taxonomy" id="325778"/>
    <lineage>
        <taxon>Archaea</taxon>
        <taxon>Methanobacteriati</taxon>
        <taxon>Methanobacteriota</taxon>
        <taxon>Stenosarchaea group</taxon>
        <taxon>Methanomicrobia</taxon>
        <taxon>Methanosarcinales</taxon>
        <taxon>Methanosarcinaceae</taxon>
        <taxon>Methanococcoides</taxon>
    </lineage>
</organism>
<accession>A0AA90TYM4</accession>
<dbReference type="PANTHER" id="PTHR45947">
    <property type="entry name" value="SULFOQUINOVOSYL TRANSFERASE SQD2"/>
    <property type="match status" value="1"/>
</dbReference>
<dbReference type="Pfam" id="PF13439">
    <property type="entry name" value="Glyco_transf_4"/>
    <property type="match status" value="1"/>
</dbReference>
<gene>
    <name evidence="3" type="ORF">J2750_000867</name>
</gene>
<feature type="domain" description="Glycosyl transferase family 1" evidence="1">
    <location>
        <begin position="196"/>
        <end position="357"/>
    </location>
</feature>
<reference evidence="3 4" key="1">
    <citation type="submission" date="2023-07" db="EMBL/GenBank/DDBJ databases">
        <title>Genomic Encyclopedia of Type Strains, Phase IV (KMG-IV): sequencing the most valuable type-strain genomes for metagenomic binning, comparative biology and taxonomic classification.</title>
        <authorList>
            <person name="Goeker M."/>
        </authorList>
    </citation>
    <scope>NUCLEOTIDE SEQUENCE [LARGE SCALE GENOMIC DNA]</scope>
    <source>
        <strain evidence="3 4">DSM 17273</strain>
    </source>
</reference>
<proteinExistence type="predicted"/>
<dbReference type="Proteomes" id="UP001185015">
    <property type="component" value="Unassembled WGS sequence"/>
</dbReference>
<dbReference type="Gene3D" id="3.40.50.2000">
    <property type="entry name" value="Glycogen Phosphorylase B"/>
    <property type="match status" value="2"/>
</dbReference>
<dbReference type="AlphaFoldDB" id="A0AA90TYM4"/>
<evidence type="ECO:0000259" key="2">
    <source>
        <dbReference type="Pfam" id="PF13439"/>
    </source>
</evidence>
<evidence type="ECO:0000313" key="4">
    <source>
        <dbReference type="Proteomes" id="UP001185015"/>
    </source>
</evidence>
<comment type="caution">
    <text evidence="3">The sequence shown here is derived from an EMBL/GenBank/DDBJ whole genome shotgun (WGS) entry which is preliminary data.</text>
</comment>
<dbReference type="InterPro" id="IPR050194">
    <property type="entry name" value="Glycosyltransferase_grp1"/>
</dbReference>
<dbReference type="SUPFAM" id="SSF53756">
    <property type="entry name" value="UDP-Glycosyltransferase/glycogen phosphorylase"/>
    <property type="match status" value="1"/>
</dbReference>
<dbReference type="GO" id="GO:0016757">
    <property type="term" value="F:glycosyltransferase activity"/>
    <property type="evidence" value="ECO:0007669"/>
    <property type="project" value="InterPro"/>
</dbReference>
<protein>
    <submittedName>
        <fullName evidence="3">Glycosyltransferase involved in cell wall biosynthesis</fullName>
    </submittedName>
</protein>
<evidence type="ECO:0000313" key="3">
    <source>
        <dbReference type="EMBL" id="MDR6222422.1"/>
    </source>
</evidence>
<evidence type="ECO:0000259" key="1">
    <source>
        <dbReference type="Pfam" id="PF00534"/>
    </source>
</evidence>
<dbReference type="EMBL" id="JAVDQI010000002">
    <property type="protein sequence ID" value="MDR6222422.1"/>
    <property type="molecule type" value="Genomic_DNA"/>
</dbReference>
<feature type="domain" description="Glycosyltransferase subfamily 4-like N-terminal" evidence="2">
    <location>
        <begin position="41"/>
        <end position="183"/>
    </location>
</feature>
<dbReference type="Pfam" id="PF00534">
    <property type="entry name" value="Glycos_transf_1"/>
    <property type="match status" value="1"/>
</dbReference>
<dbReference type="CDD" id="cd03801">
    <property type="entry name" value="GT4_PimA-like"/>
    <property type="match status" value="1"/>
</dbReference>
<dbReference type="InterPro" id="IPR028098">
    <property type="entry name" value="Glyco_trans_4-like_N"/>
</dbReference>
<dbReference type="PANTHER" id="PTHR45947:SF3">
    <property type="entry name" value="SULFOQUINOVOSYL TRANSFERASE SQD2"/>
    <property type="match status" value="1"/>
</dbReference>
<keyword evidence="4" id="KW-1185">Reference proteome</keyword>
<dbReference type="InterPro" id="IPR001296">
    <property type="entry name" value="Glyco_trans_1"/>
</dbReference>
<name>A0AA90TYM4_9EURY</name>
<dbReference type="RefSeq" id="WP_270095795.1">
    <property type="nucleotide sequence ID" value="NZ_JAQFFK010000002.1"/>
</dbReference>